<dbReference type="PROSITE" id="PS00622">
    <property type="entry name" value="HTH_LUXR_1"/>
    <property type="match status" value="1"/>
</dbReference>
<dbReference type="Gene3D" id="3.40.50.300">
    <property type="entry name" value="P-loop containing nucleotide triphosphate hydrolases"/>
    <property type="match status" value="1"/>
</dbReference>
<dbReference type="PANTHER" id="PTHR43642">
    <property type="entry name" value="HYBRID SIGNAL TRANSDUCTION HISTIDINE KINASE G"/>
    <property type="match status" value="1"/>
</dbReference>
<keyword evidence="2" id="KW-0804">Transcription</keyword>
<dbReference type="InterPro" id="IPR041664">
    <property type="entry name" value="AAA_16"/>
</dbReference>
<dbReference type="RefSeq" id="WP_209744476.1">
    <property type="nucleotide sequence ID" value="NZ_JBHSMH010000097.1"/>
</dbReference>
<keyword evidence="5" id="KW-0547">Nucleotide-binding</keyword>
<keyword evidence="5" id="KW-0067">ATP-binding</keyword>
<dbReference type="EMBL" id="JBHSMH010000097">
    <property type="protein sequence ID" value="MFC5471338.1"/>
    <property type="molecule type" value="Genomic_DNA"/>
</dbReference>
<feature type="domain" description="HTH luxR-type" evidence="4">
    <location>
        <begin position="1241"/>
        <end position="1306"/>
    </location>
</feature>
<reference evidence="6" key="1">
    <citation type="journal article" date="2019" name="Int. J. Syst. Evol. Microbiol.">
        <title>The Global Catalogue of Microorganisms (GCM) 10K type strain sequencing project: providing services to taxonomists for standard genome sequencing and annotation.</title>
        <authorList>
            <consortium name="The Broad Institute Genomics Platform"/>
            <consortium name="The Broad Institute Genome Sequencing Center for Infectious Disease"/>
            <person name="Wu L."/>
            <person name="Ma J."/>
        </authorList>
    </citation>
    <scope>NUCLEOTIDE SEQUENCE [LARGE SCALE GENOMIC DNA]</scope>
    <source>
        <strain evidence="6">CCUG 57113</strain>
    </source>
</reference>
<dbReference type="Pfam" id="PF00196">
    <property type="entry name" value="GerE"/>
    <property type="match status" value="1"/>
</dbReference>
<evidence type="ECO:0000256" key="2">
    <source>
        <dbReference type="ARBA" id="ARBA00023163"/>
    </source>
</evidence>
<dbReference type="InterPro" id="IPR000792">
    <property type="entry name" value="Tscrpt_reg_LuxR_C"/>
</dbReference>
<dbReference type="CDD" id="cd06170">
    <property type="entry name" value="LuxR_C_like"/>
    <property type="match status" value="1"/>
</dbReference>
<dbReference type="Pfam" id="PF13185">
    <property type="entry name" value="GAF_2"/>
    <property type="match status" value="1"/>
</dbReference>
<evidence type="ECO:0000313" key="5">
    <source>
        <dbReference type="EMBL" id="MFC5471338.1"/>
    </source>
</evidence>
<dbReference type="PROSITE" id="PS50043">
    <property type="entry name" value="HTH_LUXR_2"/>
    <property type="match status" value="1"/>
</dbReference>
<dbReference type="InterPro" id="IPR029016">
    <property type="entry name" value="GAF-like_dom_sf"/>
</dbReference>
<name>A0ABW0M332_9BACL</name>
<dbReference type="InterPro" id="IPR036388">
    <property type="entry name" value="WH-like_DNA-bd_sf"/>
</dbReference>
<comment type="caution">
    <text evidence="5">The sequence shown here is derived from an EMBL/GenBank/DDBJ whole genome shotgun (WGS) entry which is preliminary data.</text>
</comment>
<feature type="region of interest" description="Disordered" evidence="3">
    <location>
        <begin position="1035"/>
        <end position="1057"/>
    </location>
</feature>
<dbReference type="SUPFAM" id="SSF52540">
    <property type="entry name" value="P-loop containing nucleoside triphosphate hydrolases"/>
    <property type="match status" value="1"/>
</dbReference>
<accession>A0ABW0M332</accession>
<evidence type="ECO:0000256" key="3">
    <source>
        <dbReference type="SAM" id="MobiDB-lite"/>
    </source>
</evidence>
<dbReference type="Gene3D" id="3.30.450.40">
    <property type="match status" value="1"/>
</dbReference>
<dbReference type="SUPFAM" id="SSF46894">
    <property type="entry name" value="C-terminal effector domain of the bipartite response regulators"/>
    <property type="match status" value="1"/>
</dbReference>
<keyword evidence="6" id="KW-1185">Reference proteome</keyword>
<evidence type="ECO:0000313" key="6">
    <source>
        <dbReference type="Proteomes" id="UP001596105"/>
    </source>
</evidence>
<sequence length="1309" mass="145135">MSDLRRCVISLEEAGEIVSFELARMDEVSRFRLPRTLFGRESEEEELRNAFERVRAGETEFVFVTGREGSGKTALVRELQTAVARAGGRFIAGKCDLMNRDIPFEPILQAFRSLIQYIWSETPDNVARLRAGLSKSLGTGAGVVAELLPEAAKLLGDNSSAEPLPPSEAAIRFRRLLSAFLKAFADKDRPVVMFLDDLQWADPATRDLLRAVAHDLSLRGLLVIGAFRSESAPGTESGDDHDAAARWIEHTLSLENTEAQRVRHIALEPLSYVDVRRFVSGVLNENTARVRGLAESLYHRTGGNPLVLHRLLDSLHRDNKLYFDEEQALWTWDAAAIRRIPVNPDVLPLIESRLRLLPRETVGLLALAAALGQRFRPDLLARIDGRTLSDTLGLLRIAEDEGLIGRETDAAEGEEGDVSYAFLHDRVQQAAYDTVPDSDKAGLHLKIGRAMRRDGPERTSDSIFDTVHHLNLGCSEMTDEAERRKLAAFNYQAGLKSKATTAFAAGQRYLETGLRLLGEEEAVPGSLAYRLMLELPECEYMCGRVSQADDRLEQLMGRTTDLVERSRIYLIRIKMNAYLRRDEEAANVGLQALAEFGWELPAAPSNAAMAREMALTQWALFRMGNRLPKLPHNDHPRYRALSDLVMAMSASAFVLDTNLPAVLYPKFIRYGLKQGNNEAFAFMLGAYGMMLRFGFPRLRSGFRIIETARLLSSSFESAVMKCRLHFVIGLSEQSRSSAKAAAHFEQSVRYGLDSADLTFAGFSMALRVINHTGDLRTLSAQIAEYEQSSRSLLDDITRRALRVARWHVEALRGEDGEIDPELKEVMDNRSTKTDDNQSHYICSCIMESSYLAGRYREALEWVERAEGYDAGETPLLTWKRHLYHALSLAALYAEAPLGERKGIRARLRQLLRAPKSFSLGGNAYASAEGSAYLLVKAEWQRIDGKREAAARSFEEAIASARAEGSSLLAAIACERASIFYREAGIAKAAEAMLADSVAAYSEWGAAGKAKKLSAMFPELHLSAYSLPADIETVAEQSGGRTSLGDAREDGRDEPPRYSIPVIGDEKAVLQQLAGWSGITDHHTLTSRFLASALRYSGAEKGYVLNREGEDFVIEAQEGGIIGEAQDDAQFAAAIVRSVVMSGEPVVLADASSSPYAADPYIRRRSRSVLCMPVFFPGNELPAVLYLENSLISGVFTKERLDMLELMITRMVYLKSLKDSRANPYRSDDSAPRSAAVLTKASEPLIEPLTNREAEILYALSDGLSNKEIADRFRIAEATVKTHVSRLYGKLGVKRRGQAIARAREMNIID</sequence>
<dbReference type="InterPro" id="IPR003018">
    <property type="entry name" value="GAF"/>
</dbReference>
<dbReference type="InterPro" id="IPR027417">
    <property type="entry name" value="P-loop_NTPase"/>
</dbReference>
<proteinExistence type="predicted"/>
<keyword evidence="1" id="KW-0805">Transcription regulation</keyword>
<dbReference type="Pfam" id="PF13191">
    <property type="entry name" value="AAA_16"/>
    <property type="match status" value="1"/>
</dbReference>
<organism evidence="5 6">
    <name type="scientific">Cohnella suwonensis</name>
    <dbReference type="NCBI Taxonomy" id="696072"/>
    <lineage>
        <taxon>Bacteria</taxon>
        <taxon>Bacillati</taxon>
        <taxon>Bacillota</taxon>
        <taxon>Bacilli</taxon>
        <taxon>Bacillales</taxon>
        <taxon>Paenibacillaceae</taxon>
        <taxon>Cohnella</taxon>
    </lineage>
</organism>
<evidence type="ECO:0000259" key="4">
    <source>
        <dbReference type="PROSITE" id="PS50043"/>
    </source>
</evidence>
<dbReference type="GO" id="GO:0005524">
    <property type="term" value="F:ATP binding"/>
    <property type="evidence" value="ECO:0007669"/>
    <property type="project" value="UniProtKB-KW"/>
</dbReference>
<evidence type="ECO:0000256" key="1">
    <source>
        <dbReference type="ARBA" id="ARBA00023015"/>
    </source>
</evidence>
<dbReference type="SUPFAM" id="SSF55781">
    <property type="entry name" value="GAF domain-like"/>
    <property type="match status" value="1"/>
</dbReference>
<dbReference type="InterPro" id="IPR053159">
    <property type="entry name" value="Hybrid_Histidine_Kinase"/>
</dbReference>
<feature type="compositionally biased region" description="Basic and acidic residues" evidence="3">
    <location>
        <begin position="1045"/>
        <end position="1055"/>
    </location>
</feature>
<dbReference type="Gene3D" id="1.10.10.10">
    <property type="entry name" value="Winged helix-like DNA-binding domain superfamily/Winged helix DNA-binding domain"/>
    <property type="match status" value="1"/>
</dbReference>
<protein>
    <submittedName>
        <fullName evidence="5">BREX system ATP-binding domain-containing protein</fullName>
    </submittedName>
</protein>
<dbReference type="PRINTS" id="PR00038">
    <property type="entry name" value="HTHLUXR"/>
</dbReference>
<gene>
    <name evidence="5" type="ORF">ACFPPD_21860</name>
</gene>
<dbReference type="PANTHER" id="PTHR43642:SF1">
    <property type="entry name" value="HYBRID SIGNAL TRANSDUCTION HISTIDINE KINASE G"/>
    <property type="match status" value="1"/>
</dbReference>
<dbReference type="SMART" id="SM00421">
    <property type="entry name" value="HTH_LUXR"/>
    <property type="match status" value="1"/>
</dbReference>
<dbReference type="Proteomes" id="UP001596105">
    <property type="component" value="Unassembled WGS sequence"/>
</dbReference>
<dbReference type="InterPro" id="IPR016032">
    <property type="entry name" value="Sig_transdc_resp-reg_C-effctor"/>
</dbReference>